<dbReference type="InterPro" id="IPR035976">
    <property type="entry name" value="Sushi/SCR/CCP_sf"/>
</dbReference>
<feature type="domain" description="Sushi" evidence="4">
    <location>
        <begin position="345"/>
        <end position="404"/>
    </location>
</feature>
<evidence type="ECO:0000256" key="2">
    <source>
        <dbReference type="ARBA" id="ARBA00023157"/>
    </source>
</evidence>
<feature type="domain" description="Sushi" evidence="4">
    <location>
        <begin position="929"/>
        <end position="988"/>
    </location>
</feature>
<feature type="domain" description="Sushi" evidence="4">
    <location>
        <begin position="164"/>
        <end position="223"/>
    </location>
</feature>
<feature type="domain" description="Sushi" evidence="4">
    <location>
        <begin position="1230"/>
        <end position="1289"/>
    </location>
</feature>
<feature type="disulfide bond" evidence="3">
    <location>
        <begin position="534"/>
        <end position="561"/>
    </location>
</feature>
<feature type="disulfide bond" evidence="3">
    <location>
        <begin position="899"/>
        <end position="926"/>
    </location>
</feature>
<feature type="disulfide bond" evidence="3">
    <location>
        <begin position="314"/>
        <end position="341"/>
    </location>
</feature>
<dbReference type="InterPro" id="IPR000436">
    <property type="entry name" value="Sushi_SCR_CCP_dom"/>
</dbReference>
<feature type="domain" description="Sushi" evidence="4">
    <location>
        <begin position="565"/>
        <end position="624"/>
    </location>
</feature>
<comment type="caution">
    <text evidence="3">Lacks conserved residue(s) required for the propagation of feature annotation.</text>
</comment>
<feature type="disulfide bond" evidence="3">
    <location>
        <begin position="71"/>
        <end position="98"/>
    </location>
</feature>
<feature type="domain" description="Sushi" evidence="4">
    <location>
        <begin position="627"/>
        <end position="686"/>
    </location>
</feature>
<evidence type="ECO:0000256" key="3">
    <source>
        <dbReference type="PROSITE-ProRule" id="PRU00302"/>
    </source>
</evidence>
<feature type="domain" description="Sushi" evidence="4">
    <location>
        <begin position="41"/>
        <end position="100"/>
    </location>
</feature>
<feature type="disulfide bond" evidence="3">
    <location>
        <begin position="105"/>
        <end position="148"/>
    </location>
</feature>
<dbReference type="Pfam" id="PF00084">
    <property type="entry name" value="Sushi"/>
    <property type="match status" value="23"/>
</dbReference>
<dbReference type="CDD" id="cd00033">
    <property type="entry name" value="CCP"/>
    <property type="match status" value="23"/>
</dbReference>
<feature type="domain" description="Sushi" evidence="4">
    <location>
        <begin position="1110"/>
        <end position="1169"/>
    </location>
</feature>
<feature type="domain" description="Sushi" evidence="4">
    <location>
        <begin position="748"/>
        <end position="807"/>
    </location>
</feature>
<feature type="disulfide bond" evidence="3">
    <location>
        <begin position="1260"/>
        <end position="1287"/>
    </location>
</feature>
<protein>
    <recommendedName>
        <fullName evidence="4">Sushi domain-containing protein</fullName>
    </recommendedName>
</protein>
<feature type="disulfide bond" evidence="3">
    <location>
        <begin position="134"/>
        <end position="161"/>
    </location>
</feature>
<dbReference type="InterPro" id="IPR051277">
    <property type="entry name" value="SEZ6_CSMD_C4BPB_Regulators"/>
</dbReference>
<feature type="disulfide bond" evidence="3">
    <location>
        <begin position="1140"/>
        <end position="1167"/>
    </location>
</feature>
<feature type="disulfide bond" evidence="3">
    <location>
        <begin position="717"/>
        <end position="744"/>
    </location>
</feature>
<reference evidence="5" key="3">
    <citation type="submission" date="2025-09" db="UniProtKB">
        <authorList>
            <consortium name="Ensembl"/>
        </authorList>
    </citation>
    <scope>IDENTIFICATION</scope>
</reference>
<feature type="domain" description="Sushi" evidence="4">
    <location>
        <begin position="405"/>
        <end position="464"/>
    </location>
</feature>
<dbReference type="Gene3D" id="2.10.70.10">
    <property type="entry name" value="Complement Module, domain 1"/>
    <property type="match status" value="23"/>
</dbReference>
<feature type="disulfide bond" evidence="3">
    <location>
        <begin position="1080"/>
        <end position="1107"/>
    </location>
</feature>
<feature type="domain" description="Sushi" evidence="4">
    <location>
        <begin position="103"/>
        <end position="163"/>
    </location>
</feature>
<sequence length="1350" mass="144963">YTAGSTVRYTCRSGYTLSGRANLTCSSNGTWSYRRPSCVAVRCSRPDSVRYASFRPYSRSYAVSATVTYTCRSGYSLSGQSVLTCGADGEWSHDEPTCARVVVKCPAIGAPDNGSIRPTISQQANVGTRVLFTCNDGFRRNGSRDSRCQSNGRWSSSVPTCEPIQCAAPGNVDNGSFEPGTGPYGVSNTVTYTCSDNYVLEGQVVLTCLVSGEWSHDEPTCNLVTCPIPVEPINGGVTPVQEQYPVNFVIWYTCDTGYTTADRKDAICRPDGTWSDDAPNCVAITCNRPDEIAFGSLTTAGDNFEIGETVTYICNDGHEIVGQDVLTCTNTGEWSHDEPTCTRIIQCATPDEPLNGGFSPNQPAYDITEVVTFTCANGFILNGQSQITCQDTGLWSDDEPTCDAITCNRPDEIAFGSLTTAGDNFEIGETVTYVCNDGYEIVGQDVLTCTVTGEWSHDEPTCTRIIQCATPDEPLNGGFSPNQPAYDITDVVTFTCADGFILNGQSQITCQDTGLCLTTAGDNFEIGETVTYVCNDGYEIVGQDVLTCTVTGEWSHDEPTCTRIIQCATPDEPLNGGFSPNQPAYDITEVVTFTCADGFILNGQSQITCEDTGLWSDDEPTCDGKIIQCATPDEPLNGGFSPNQLAYDITDVVTFTCADGFILNGQSQITCEDTGLWSDDEPTCDPITCNRPDEIAFGSLTTAGDNFEIGETVTYVCNDGYEIVGQDVLTCTVTGEWSHDEPTCTRIIQCATPDEPLNGGFSPNQPAYDITEVVTFTCADGFILNGQSQITCQDTGLWSDDEPICDAITCNRPDEIAFGSLTTAGERFEIDETVTYICNDGYEIVGQNVLTCTVTGEWSHDEPTCTRIIQCATPDEPLNGGFSPNQPAYDITEVVTFTCANGFILNGQSQITCEDTGLWSDDEPTCDAITCNRPDEIAFGSLTTAGESFEIGETVTYICNDGYEIVGQNVLTCTVTGEWSHDEPTCTRIIQCATPDEPLNGGFSPNQPAYDITEVVTFTCADGFILNGQSQITCEDTGVWSDDEPTCDPIQCAAPGNVDNGSFEPGTGPYSVSDTVTYTCSGNYVLEGQAVLTCQINGDWSHDEPTCNPIQCATPGDVSNGSFEPDTGPYVVSNTVTYTCSGDYVLEGQAVLTCLVSGEWSHDEPQCVVVTCPIPVEPINGGVTPVQEQYPVNFVIWYTCDTGYTTADRKDAICRPDGTWSDDAPNCVAITCNRPDEISYGSLTTAGNSFEIGETVTYVCNDGYEIVGQGVLTCTNTGEWSHDEPTCQRVIVPQCASRVSPANGAVSPVQASYDANSEVTFTCTTGYRLVGSSSSTCLSTGLWDTEVPSC</sequence>
<feature type="domain" description="Sushi" evidence="4">
    <location>
        <begin position="508"/>
        <end position="563"/>
    </location>
</feature>
<feature type="disulfide bond" evidence="3">
    <location>
        <begin position="194"/>
        <end position="221"/>
    </location>
</feature>
<keyword evidence="1" id="KW-0677">Repeat</keyword>
<feature type="domain" description="Sushi" evidence="4">
    <location>
        <begin position="687"/>
        <end position="746"/>
    </location>
</feature>
<feature type="domain" description="Sushi" evidence="4">
    <location>
        <begin position="869"/>
        <end position="928"/>
    </location>
</feature>
<evidence type="ECO:0000256" key="1">
    <source>
        <dbReference type="ARBA" id="ARBA00022737"/>
    </source>
</evidence>
<reference evidence="6" key="1">
    <citation type="submission" date="2003-08" db="EMBL/GenBank/DDBJ databases">
        <authorList>
            <person name="Birren B."/>
            <person name="Nusbaum C."/>
            <person name="Abebe A."/>
            <person name="Abouelleil A."/>
            <person name="Adekoya E."/>
            <person name="Ait-zahra M."/>
            <person name="Allen N."/>
            <person name="Allen T."/>
            <person name="An P."/>
            <person name="Anderson M."/>
            <person name="Anderson S."/>
            <person name="Arachchi H."/>
            <person name="Armbruster J."/>
            <person name="Bachantsang P."/>
            <person name="Baldwin J."/>
            <person name="Barry A."/>
            <person name="Bayul T."/>
            <person name="Blitshsteyn B."/>
            <person name="Bloom T."/>
            <person name="Blye J."/>
            <person name="Boguslavskiy L."/>
            <person name="Borowsky M."/>
            <person name="Boukhgalter B."/>
            <person name="Brunache A."/>
            <person name="Butler J."/>
            <person name="Calixte N."/>
            <person name="Calvo S."/>
            <person name="Camarata J."/>
            <person name="Campo K."/>
            <person name="Chang J."/>
            <person name="Cheshatsang Y."/>
            <person name="Citroen M."/>
            <person name="Collymore A."/>
            <person name="Considine T."/>
            <person name="Cook A."/>
            <person name="Cooke P."/>
            <person name="Corum B."/>
            <person name="Cuomo C."/>
            <person name="David R."/>
            <person name="Dawoe T."/>
            <person name="Degray S."/>
            <person name="Dodge S."/>
            <person name="Dooley K."/>
            <person name="Dorje P."/>
            <person name="Dorjee K."/>
            <person name="Dorris L."/>
            <person name="Duffey N."/>
            <person name="Dupes A."/>
            <person name="Elkins T."/>
            <person name="Engels R."/>
            <person name="Erickson J."/>
            <person name="Farina A."/>
            <person name="Faro S."/>
            <person name="Ferreira P."/>
            <person name="Fischer H."/>
            <person name="Fitzgerald M."/>
            <person name="Foley K."/>
            <person name="Gage D."/>
            <person name="Galagan J."/>
            <person name="Gearin G."/>
            <person name="Gnerre S."/>
            <person name="Gnirke A."/>
            <person name="Goyette A."/>
            <person name="Graham J."/>
            <person name="Grandbois E."/>
            <person name="Gyaltsen K."/>
            <person name="Hafez N."/>
            <person name="Hagopian D."/>
            <person name="Hagos B."/>
            <person name="Hall J."/>
            <person name="Hatcher B."/>
            <person name="Heller A."/>
            <person name="Higgins H."/>
            <person name="Honan T."/>
            <person name="Horn A."/>
            <person name="Houde N."/>
            <person name="Hughes L."/>
            <person name="Hulme W."/>
            <person name="Husby E."/>
            <person name="Iliev I."/>
            <person name="Jaffe D."/>
            <person name="Jones C."/>
            <person name="Kamal M."/>
            <person name="Kamat A."/>
            <person name="Kamvysselis M."/>
            <person name="Karlsson E."/>
            <person name="Kells C."/>
            <person name="Kieu A."/>
            <person name="Kisner P."/>
            <person name="Kodira C."/>
            <person name="Kulbokas E."/>
            <person name="Labutti K."/>
            <person name="Lama D."/>
            <person name="Landers T."/>
            <person name="Leger J."/>
            <person name="Levine S."/>
            <person name="Lewis D."/>
            <person name="Lewis T."/>
            <person name="Lindblad-toh K."/>
            <person name="Liu X."/>
            <person name="Lokyitsang T."/>
            <person name="Lokyitsang Y."/>
            <person name="Lucien O."/>
            <person name="Lui A."/>
            <person name="Ma L.J."/>
            <person name="Mabbitt R."/>
            <person name="Macdonald J."/>
            <person name="Maclean C."/>
            <person name="Major J."/>
            <person name="Manning J."/>
            <person name="Marabella R."/>
            <person name="Maru K."/>
            <person name="Matthews C."/>
            <person name="Mauceli E."/>
            <person name="Mccarthy M."/>
            <person name="Mcdonough S."/>
            <person name="Mcghee T."/>
            <person name="Meldrim J."/>
            <person name="Meneus L."/>
            <person name="Mesirov J."/>
            <person name="Mihalev A."/>
            <person name="Mihova T."/>
            <person name="Mikkelsen T."/>
            <person name="Mlenga V."/>
            <person name="Moru K."/>
            <person name="Mozes J."/>
            <person name="Mulrain L."/>
            <person name="Munson G."/>
            <person name="Naylor J."/>
            <person name="Newes C."/>
            <person name="Nguyen C."/>
            <person name="Nguyen N."/>
            <person name="Nguyen T."/>
            <person name="Nicol R."/>
            <person name="Nielsen C."/>
            <person name="Nizzari M."/>
            <person name="Norbu C."/>
            <person name="Norbu N."/>
            <person name="O'donnell P."/>
            <person name="Okoawo O."/>
            <person name="O'leary S."/>
            <person name="Omotosho B."/>
            <person name="O'neill K."/>
            <person name="Osman S."/>
            <person name="Parker S."/>
            <person name="Perrin D."/>
            <person name="Phunkhang P."/>
            <person name="Piqani B."/>
            <person name="Purcell S."/>
            <person name="Rachupka T."/>
            <person name="Ramasamy U."/>
            <person name="Rameau R."/>
            <person name="Ray V."/>
            <person name="Raymond C."/>
            <person name="Retta R."/>
            <person name="Richardson S."/>
            <person name="Rise C."/>
            <person name="Rodriguez J."/>
            <person name="Rogers J."/>
            <person name="Rogov P."/>
            <person name="Rutman M."/>
            <person name="Schupbach R."/>
            <person name="Seaman C."/>
            <person name="Settipalli S."/>
            <person name="Sharpe T."/>
            <person name="Sheridan J."/>
            <person name="Sherpa N."/>
            <person name="Shi J."/>
            <person name="Smirnov S."/>
            <person name="Smith C."/>
            <person name="Sougnez C."/>
            <person name="Spencer B."/>
            <person name="Stalker J."/>
            <person name="Stange-thomann N."/>
            <person name="Stavropoulos S."/>
            <person name="Stetson K."/>
            <person name="Stone C."/>
            <person name="Stone S."/>
            <person name="Stubbs M."/>
            <person name="Talamas J."/>
            <person name="Tchuinga P."/>
            <person name="Tenzing P."/>
            <person name="Tesfaye S."/>
            <person name="Theodore J."/>
            <person name="Thoulutsang Y."/>
            <person name="Topham K."/>
            <person name="Towey S."/>
            <person name="Tsamla T."/>
            <person name="Tsomo N."/>
            <person name="Vallee D."/>
            <person name="Vassiliev H."/>
            <person name="Venkataraman V."/>
            <person name="Vinson J."/>
            <person name="Vo A."/>
            <person name="Wade C."/>
            <person name="Wang S."/>
            <person name="Wangchuk T."/>
            <person name="Wangdi T."/>
            <person name="Whittaker C."/>
            <person name="Wilkinson J."/>
            <person name="Wu Y."/>
            <person name="Wyman D."/>
            <person name="Yadav S."/>
            <person name="Yang S."/>
            <person name="Yang X."/>
            <person name="Yeager S."/>
            <person name="Yee E."/>
            <person name="Young G."/>
            <person name="Zainoun J."/>
            <person name="Zembeck L."/>
            <person name="Zimmer A."/>
            <person name="Zody M."/>
            <person name="Lander E."/>
        </authorList>
    </citation>
    <scope>NUCLEOTIDE SEQUENCE [LARGE SCALE GENOMIC DNA]</scope>
</reference>
<evidence type="ECO:0000313" key="5">
    <source>
        <dbReference type="Ensembl" id="ENSCSAVP00000000524.1"/>
    </source>
</evidence>
<feature type="disulfide bond" evidence="3">
    <location>
        <begin position="959"/>
        <end position="986"/>
    </location>
</feature>
<feature type="domain" description="Sushi" evidence="4">
    <location>
        <begin position="1293"/>
        <end position="1350"/>
    </location>
</feature>
<dbReference type="PANTHER" id="PTHR45656:SF2">
    <property type="entry name" value="SEIZURE 6-LIKE PROTEIN 2"/>
    <property type="match status" value="1"/>
</dbReference>
<keyword evidence="3" id="KW-0768">Sushi</keyword>
<dbReference type="PANTHER" id="PTHR45656">
    <property type="entry name" value="PROTEIN CBR-CLEC-78"/>
    <property type="match status" value="1"/>
</dbReference>
<feature type="domain" description="Sushi" evidence="4">
    <location>
        <begin position="1170"/>
        <end position="1229"/>
    </location>
</feature>
<name>H2Y5C6_CIOSA</name>
<feature type="disulfide bond" evidence="3">
    <location>
        <begin position="1200"/>
        <end position="1227"/>
    </location>
</feature>
<proteinExistence type="predicted"/>
<dbReference type="Proteomes" id="UP000007875">
    <property type="component" value="Unassembled WGS sequence"/>
</dbReference>
<feature type="domain" description="Sushi" evidence="4">
    <location>
        <begin position="1"/>
        <end position="40"/>
    </location>
</feature>
<feature type="disulfide bond" evidence="3">
    <location>
        <begin position="1020"/>
        <end position="1047"/>
    </location>
</feature>
<accession>H2Y5C6</accession>
<feature type="disulfide bond" evidence="3">
    <location>
        <begin position="254"/>
        <end position="281"/>
    </location>
</feature>
<dbReference type="SUPFAM" id="SSF57535">
    <property type="entry name" value="Complement control module/SCR domain"/>
    <property type="match status" value="23"/>
</dbReference>
<feature type="disulfide bond" evidence="3">
    <location>
        <begin position="11"/>
        <end position="38"/>
    </location>
</feature>
<feature type="domain" description="Sushi" evidence="4">
    <location>
        <begin position="224"/>
        <end position="283"/>
    </location>
</feature>
<feature type="disulfide bond" evidence="3">
    <location>
        <begin position="657"/>
        <end position="684"/>
    </location>
</feature>
<feature type="domain" description="Sushi" evidence="4">
    <location>
        <begin position="990"/>
        <end position="1049"/>
    </location>
</feature>
<feature type="disulfide bond" evidence="3">
    <location>
        <begin position="595"/>
        <end position="622"/>
    </location>
</feature>
<feature type="domain" description="Sushi" evidence="4">
    <location>
        <begin position="808"/>
        <end position="867"/>
    </location>
</feature>
<dbReference type="SMART" id="SM00032">
    <property type="entry name" value="CCP"/>
    <property type="match status" value="23"/>
</dbReference>
<reference evidence="5" key="2">
    <citation type="submission" date="2025-08" db="UniProtKB">
        <authorList>
            <consortium name="Ensembl"/>
        </authorList>
    </citation>
    <scope>IDENTIFICATION</scope>
</reference>
<keyword evidence="6" id="KW-1185">Reference proteome</keyword>
<feature type="disulfide bond" evidence="3">
    <location>
        <begin position="838"/>
        <end position="865"/>
    </location>
</feature>
<dbReference type="Ensembl" id="ENSCSAVT00000000529.1">
    <property type="protein sequence ID" value="ENSCSAVP00000000524.1"/>
    <property type="gene ID" value="ENSCSAVG00000000294.1"/>
</dbReference>
<keyword evidence="2 3" id="KW-1015">Disulfide bond</keyword>
<feature type="disulfide bond" evidence="3">
    <location>
        <begin position="778"/>
        <end position="805"/>
    </location>
</feature>
<dbReference type="PROSITE" id="PS50923">
    <property type="entry name" value="SUSHI"/>
    <property type="match status" value="22"/>
</dbReference>
<feature type="disulfide bond" evidence="3">
    <location>
        <begin position="375"/>
        <end position="402"/>
    </location>
</feature>
<organism evidence="5 6">
    <name type="scientific">Ciona savignyi</name>
    <name type="common">Pacific transparent sea squirt</name>
    <dbReference type="NCBI Taxonomy" id="51511"/>
    <lineage>
        <taxon>Eukaryota</taxon>
        <taxon>Metazoa</taxon>
        <taxon>Chordata</taxon>
        <taxon>Tunicata</taxon>
        <taxon>Ascidiacea</taxon>
        <taxon>Phlebobranchia</taxon>
        <taxon>Cionidae</taxon>
        <taxon>Ciona</taxon>
    </lineage>
</organism>
<feature type="disulfide bond" evidence="3">
    <location>
        <begin position="435"/>
        <end position="462"/>
    </location>
</feature>
<feature type="domain" description="Sushi" evidence="4">
    <location>
        <begin position="1050"/>
        <end position="1109"/>
    </location>
</feature>
<evidence type="ECO:0000259" key="4">
    <source>
        <dbReference type="PROSITE" id="PS50923"/>
    </source>
</evidence>
<dbReference type="GeneTree" id="ENSGT00940000163310"/>
<feature type="domain" description="Sushi" evidence="4">
    <location>
        <begin position="284"/>
        <end position="343"/>
    </location>
</feature>
<feature type="disulfide bond" evidence="3">
    <location>
        <begin position="1323"/>
        <end position="1350"/>
    </location>
</feature>
<evidence type="ECO:0000313" key="6">
    <source>
        <dbReference type="Proteomes" id="UP000007875"/>
    </source>
</evidence>